<feature type="region of interest" description="Disordered" evidence="1">
    <location>
        <begin position="1"/>
        <end position="22"/>
    </location>
</feature>
<sequence>MNQVRQRVNSNGSASGPNSGPPLDGAPIAVVIHQVFIPSDNLYRRRSELVKDISSMKEDWFLDENWSLEDYSTKDSMGDVHHSEAFFLLNYAAMMKDFKIFVYPGGNPTTCYLPKDKLKSKLGSEHYFFMNLIYSRFLTNDPHKAHFFIPISCLKRGGRVFLEP</sequence>
<organism evidence="2 3">
    <name type="scientific">Dovyalis caffra</name>
    <dbReference type="NCBI Taxonomy" id="77055"/>
    <lineage>
        <taxon>Eukaryota</taxon>
        <taxon>Viridiplantae</taxon>
        <taxon>Streptophyta</taxon>
        <taxon>Embryophyta</taxon>
        <taxon>Tracheophyta</taxon>
        <taxon>Spermatophyta</taxon>
        <taxon>Magnoliopsida</taxon>
        <taxon>eudicotyledons</taxon>
        <taxon>Gunneridae</taxon>
        <taxon>Pentapetalae</taxon>
        <taxon>rosids</taxon>
        <taxon>fabids</taxon>
        <taxon>Malpighiales</taxon>
        <taxon>Salicaceae</taxon>
        <taxon>Flacourtieae</taxon>
        <taxon>Dovyalis</taxon>
    </lineage>
</organism>
<name>A0AAV1SQC9_9ROSI</name>
<evidence type="ECO:0000256" key="1">
    <source>
        <dbReference type="SAM" id="MobiDB-lite"/>
    </source>
</evidence>
<gene>
    <name evidence="2" type="ORF">DCAF_LOCUS25591</name>
</gene>
<evidence type="ECO:0008006" key="4">
    <source>
        <dbReference type="Google" id="ProtNLM"/>
    </source>
</evidence>
<evidence type="ECO:0000313" key="3">
    <source>
        <dbReference type="Proteomes" id="UP001314170"/>
    </source>
</evidence>
<proteinExistence type="predicted"/>
<accession>A0AAV1SQC9</accession>
<feature type="compositionally biased region" description="Low complexity" evidence="1">
    <location>
        <begin position="9"/>
        <end position="22"/>
    </location>
</feature>
<evidence type="ECO:0000313" key="2">
    <source>
        <dbReference type="EMBL" id="CAK7355290.1"/>
    </source>
</evidence>
<dbReference type="AlphaFoldDB" id="A0AAV1SQC9"/>
<keyword evidence="3" id="KW-1185">Reference proteome</keyword>
<protein>
    <recommendedName>
        <fullName evidence="4">Exostosin GT47 domain-containing protein</fullName>
    </recommendedName>
</protein>
<comment type="caution">
    <text evidence="2">The sequence shown here is derived from an EMBL/GenBank/DDBJ whole genome shotgun (WGS) entry which is preliminary data.</text>
</comment>
<dbReference type="Proteomes" id="UP001314170">
    <property type="component" value="Unassembled WGS sequence"/>
</dbReference>
<reference evidence="2 3" key="1">
    <citation type="submission" date="2024-01" db="EMBL/GenBank/DDBJ databases">
        <authorList>
            <person name="Waweru B."/>
        </authorList>
    </citation>
    <scope>NUCLEOTIDE SEQUENCE [LARGE SCALE GENOMIC DNA]</scope>
</reference>
<dbReference type="EMBL" id="CAWUPB010001195">
    <property type="protein sequence ID" value="CAK7355290.1"/>
    <property type="molecule type" value="Genomic_DNA"/>
</dbReference>